<feature type="transmembrane region" description="Helical" evidence="7">
    <location>
        <begin position="197"/>
        <end position="216"/>
    </location>
</feature>
<evidence type="ECO:0000256" key="4">
    <source>
        <dbReference type="ARBA" id="ARBA00022989"/>
    </source>
</evidence>
<accession>A0A7L1N0V3</accession>
<dbReference type="Pfam" id="PF05653">
    <property type="entry name" value="Mg_trans_NIPA"/>
    <property type="match status" value="1"/>
</dbReference>
<dbReference type="OrthoDB" id="165382at2759"/>
<feature type="transmembrane region" description="Helical" evidence="7">
    <location>
        <begin position="103"/>
        <end position="125"/>
    </location>
</feature>
<dbReference type="PANTHER" id="PTHR12570">
    <property type="match status" value="1"/>
</dbReference>
<keyword evidence="5 7" id="KW-0472">Membrane</keyword>
<dbReference type="PANTHER" id="PTHR12570:SF16">
    <property type="entry name" value="NIPA-LIKE PROTEIN 2"/>
    <property type="match status" value="1"/>
</dbReference>
<evidence type="ECO:0000256" key="3">
    <source>
        <dbReference type="ARBA" id="ARBA00022692"/>
    </source>
</evidence>
<sequence length="367" mass="39527">MGSLPILEWTPQNVSFVGAGAGNGALSGPWYHTHKTQLLGVLIAAASNVLISISLNIQKCAHLRLACQTQPKSYYTSKLWCCGIALLGLGEVGNFIAYGFAPIALVAPLGSVSVVGSTFISVLFLKKTMRAADILGGTLTLTGTYLLVTFAPNVPQELTAGQVQTYLVSWPFLAYSISEIIIFCILLYLYKRKAAKHIVVLLMMVALLASLTVITVKAAASMITLSAKGKMQLTYPVFYIMLVLMVTSCGFQVKFLNQAMCLYEAAAVVPINFVFFTTSAIISGVVFYQEFQSAALLSVFMFLFGCLLSFLGVFVIARNKKDEHLQMPFIDCGRVPGQNLTGKIQPDSHSSSYGTLSDGGDSGKSRS</sequence>
<dbReference type="InterPro" id="IPR008521">
    <property type="entry name" value="Mg_trans_NIPA"/>
</dbReference>
<proteinExistence type="inferred from homology"/>
<evidence type="ECO:0000256" key="5">
    <source>
        <dbReference type="ARBA" id="ARBA00023136"/>
    </source>
</evidence>
<feature type="transmembrane region" description="Helical" evidence="7">
    <location>
        <begin position="38"/>
        <end position="57"/>
    </location>
</feature>
<keyword evidence="9" id="KW-1185">Reference proteome</keyword>
<organism evidence="8 9">
    <name type="scientific">Rhinopomastus cyanomelas</name>
    <name type="common">Common scimitarbill</name>
    <dbReference type="NCBI Taxonomy" id="113115"/>
    <lineage>
        <taxon>Eukaryota</taxon>
        <taxon>Metazoa</taxon>
        <taxon>Chordata</taxon>
        <taxon>Craniata</taxon>
        <taxon>Vertebrata</taxon>
        <taxon>Euteleostomi</taxon>
        <taxon>Archelosauria</taxon>
        <taxon>Archosauria</taxon>
        <taxon>Dinosauria</taxon>
        <taxon>Saurischia</taxon>
        <taxon>Theropoda</taxon>
        <taxon>Coelurosauria</taxon>
        <taxon>Aves</taxon>
        <taxon>Neognathae</taxon>
        <taxon>Neoaves</taxon>
        <taxon>Telluraves</taxon>
        <taxon>Coraciimorphae</taxon>
        <taxon>Bucerotiformes</taxon>
        <taxon>Rhinopomastidae</taxon>
        <taxon>Rhinopomastus</taxon>
    </lineage>
</organism>
<comment type="similarity">
    <text evidence="2">Belongs to the NIPA family.</text>
</comment>
<evidence type="ECO:0000256" key="7">
    <source>
        <dbReference type="SAM" id="Phobius"/>
    </source>
</evidence>
<feature type="transmembrane region" description="Helical" evidence="7">
    <location>
        <begin position="172"/>
        <end position="190"/>
    </location>
</feature>
<feature type="non-terminal residue" evidence="8">
    <location>
        <position position="367"/>
    </location>
</feature>
<dbReference type="SUPFAM" id="SSF103481">
    <property type="entry name" value="Multidrug resistance efflux transporter EmrE"/>
    <property type="match status" value="1"/>
</dbReference>
<comment type="caution">
    <text evidence="8">The sequence shown here is derived from an EMBL/GenBank/DDBJ whole genome shotgun (WGS) entry which is preliminary data.</text>
</comment>
<feature type="region of interest" description="Disordered" evidence="6">
    <location>
        <begin position="343"/>
        <end position="367"/>
    </location>
</feature>
<feature type="compositionally biased region" description="Polar residues" evidence="6">
    <location>
        <begin position="343"/>
        <end position="355"/>
    </location>
</feature>
<evidence type="ECO:0000256" key="2">
    <source>
        <dbReference type="ARBA" id="ARBA00007230"/>
    </source>
</evidence>
<keyword evidence="3 7" id="KW-0812">Transmembrane</keyword>
<reference evidence="8 9" key="1">
    <citation type="submission" date="2019-09" db="EMBL/GenBank/DDBJ databases">
        <title>Bird 10,000 Genomes (B10K) Project - Family phase.</title>
        <authorList>
            <person name="Zhang G."/>
        </authorList>
    </citation>
    <scope>NUCLEOTIDE SEQUENCE [LARGE SCALE GENOMIC DNA]</scope>
    <source>
        <strain evidence="8">B10K-DU-002-35</strain>
        <tissue evidence="8">Muscle</tissue>
    </source>
</reference>
<feature type="non-terminal residue" evidence="8">
    <location>
        <position position="1"/>
    </location>
</feature>
<evidence type="ECO:0000256" key="6">
    <source>
        <dbReference type="SAM" id="MobiDB-lite"/>
    </source>
</evidence>
<gene>
    <name evidence="8" type="primary">Nipal2</name>
    <name evidence="8" type="ORF">RHICYA_R03290</name>
</gene>
<keyword evidence="4 7" id="KW-1133">Transmembrane helix</keyword>
<name>A0A7L1N0V3_RHICY</name>
<feature type="transmembrane region" description="Helical" evidence="7">
    <location>
        <begin position="236"/>
        <end position="253"/>
    </location>
</feature>
<feature type="transmembrane region" description="Helical" evidence="7">
    <location>
        <begin position="265"/>
        <end position="288"/>
    </location>
</feature>
<dbReference type="AlphaFoldDB" id="A0A7L1N0V3"/>
<comment type="subcellular location">
    <subcellularLocation>
        <location evidence="1">Membrane</location>
        <topology evidence="1">Multi-pass membrane protein</topology>
    </subcellularLocation>
</comment>
<dbReference type="GO" id="GO:0015095">
    <property type="term" value="F:magnesium ion transmembrane transporter activity"/>
    <property type="evidence" value="ECO:0007669"/>
    <property type="project" value="InterPro"/>
</dbReference>
<evidence type="ECO:0000313" key="9">
    <source>
        <dbReference type="Proteomes" id="UP000565785"/>
    </source>
</evidence>
<dbReference type="GO" id="GO:0016020">
    <property type="term" value="C:membrane"/>
    <property type="evidence" value="ECO:0007669"/>
    <property type="project" value="UniProtKB-SubCell"/>
</dbReference>
<dbReference type="Proteomes" id="UP000565785">
    <property type="component" value="Unassembled WGS sequence"/>
</dbReference>
<feature type="transmembrane region" description="Helical" evidence="7">
    <location>
        <begin position="78"/>
        <end position="97"/>
    </location>
</feature>
<dbReference type="InterPro" id="IPR037185">
    <property type="entry name" value="EmrE-like"/>
</dbReference>
<feature type="transmembrane region" description="Helical" evidence="7">
    <location>
        <begin position="132"/>
        <end position="152"/>
    </location>
</feature>
<evidence type="ECO:0000256" key="1">
    <source>
        <dbReference type="ARBA" id="ARBA00004141"/>
    </source>
</evidence>
<protein>
    <submittedName>
        <fullName evidence="8">NPAL2 protein</fullName>
    </submittedName>
</protein>
<dbReference type="EMBL" id="VXBP01001909">
    <property type="protein sequence ID" value="NXN93430.1"/>
    <property type="molecule type" value="Genomic_DNA"/>
</dbReference>
<feature type="transmembrane region" description="Helical" evidence="7">
    <location>
        <begin position="294"/>
        <end position="317"/>
    </location>
</feature>
<evidence type="ECO:0000313" key="8">
    <source>
        <dbReference type="EMBL" id="NXN93430.1"/>
    </source>
</evidence>